<dbReference type="PROSITE" id="PS50082">
    <property type="entry name" value="WD_REPEATS_2"/>
    <property type="match status" value="5"/>
</dbReference>
<feature type="domain" description="NACHT" evidence="4">
    <location>
        <begin position="170"/>
        <end position="298"/>
    </location>
</feature>
<dbReference type="GO" id="GO:1990234">
    <property type="term" value="C:transferase complex"/>
    <property type="evidence" value="ECO:0007669"/>
    <property type="project" value="UniProtKB-ARBA"/>
</dbReference>
<evidence type="ECO:0000256" key="3">
    <source>
        <dbReference type="PROSITE-ProRule" id="PRU00221"/>
    </source>
</evidence>
<reference evidence="5 6" key="1">
    <citation type="submission" date="2016-07" db="EMBL/GenBank/DDBJ databases">
        <title>Draft genome of the white-rot fungus Obba rivulosa 3A-2.</title>
        <authorList>
            <consortium name="DOE Joint Genome Institute"/>
            <person name="Miettinen O."/>
            <person name="Riley R."/>
            <person name="Acob R."/>
            <person name="Barry K."/>
            <person name="Cullen D."/>
            <person name="De Vries R."/>
            <person name="Hainaut M."/>
            <person name="Hatakka A."/>
            <person name="Henrissat B."/>
            <person name="Hilden K."/>
            <person name="Kuo R."/>
            <person name="Labutti K."/>
            <person name="Lipzen A."/>
            <person name="Makela M.R."/>
            <person name="Sandor L."/>
            <person name="Spatafora J.W."/>
            <person name="Grigoriev I.V."/>
            <person name="Hibbett D.S."/>
        </authorList>
    </citation>
    <scope>NUCLEOTIDE SEQUENCE [LARGE SCALE GENOMIC DNA]</scope>
    <source>
        <strain evidence="5 6">3A-2</strain>
    </source>
</reference>
<evidence type="ECO:0000256" key="1">
    <source>
        <dbReference type="ARBA" id="ARBA00022574"/>
    </source>
</evidence>
<dbReference type="Proteomes" id="UP000250043">
    <property type="component" value="Unassembled WGS sequence"/>
</dbReference>
<feature type="repeat" description="WD" evidence="3">
    <location>
        <begin position="857"/>
        <end position="886"/>
    </location>
</feature>
<proteinExistence type="predicted"/>
<feature type="repeat" description="WD" evidence="3">
    <location>
        <begin position="765"/>
        <end position="797"/>
    </location>
</feature>
<dbReference type="CDD" id="cd00200">
    <property type="entry name" value="WD40"/>
    <property type="match status" value="1"/>
</dbReference>
<dbReference type="InterPro" id="IPR020472">
    <property type="entry name" value="WD40_PAC1"/>
</dbReference>
<dbReference type="Pfam" id="PF00400">
    <property type="entry name" value="WD40"/>
    <property type="match status" value="7"/>
</dbReference>
<dbReference type="InterPro" id="IPR001680">
    <property type="entry name" value="WD40_rpt"/>
</dbReference>
<dbReference type="PROSITE" id="PS00678">
    <property type="entry name" value="WD_REPEATS_1"/>
    <property type="match status" value="1"/>
</dbReference>
<dbReference type="Gene3D" id="2.130.10.10">
    <property type="entry name" value="YVTN repeat-like/Quinoprotein amine dehydrogenase"/>
    <property type="match status" value="2"/>
</dbReference>
<name>A0A8E2AX58_9APHY</name>
<dbReference type="SMART" id="SM00320">
    <property type="entry name" value="WD40"/>
    <property type="match status" value="7"/>
</dbReference>
<dbReference type="OrthoDB" id="2804352at2759"/>
<dbReference type="PRINTS" id="PR00320">
    <property type="entry name" value="GPROTEINBRPT"/>
</dbReference>
<organism evidence="5 6">
    <name type="scientific">Obba rivulosa</name>
    <dbReference type="NCBI Taxonomy" id="1052685"/>
    <lineage>
        <taxon>Eukaryota</taxon>
        <taxon>Fungi</taxon>
        <taxon>Dikarya</taxon>
        <taxon>Basidiomycota</taxon>
        <taxon>Agaricomycotina</taxon>
        <taxon>Agaricomycetes</taxon>
        <taxon>Polyporales</taxon>
        <taxon>Gelatoporiaceae</taxon>
        <taxon>Obba</taxon>
    </lineage>
</organism>
<dbReference type="SUPFAM" id="SSF50978">
    <property type="entry name" value="WD40 repeat-like"/>
    <property type="match status" value="1"/>
</dbReference>
<dbReference type="InterPro" id="IPR007111">
    <property type="entry name" value="NACHT_NTPase"/>
</dbReference>
<dbReference type="AlphaFoldDB" id="A0A8E2AX58"/>
<dbReference type="PANTHER" id="PTHR22847">
    <property type="entry name" value="WD40 REPEAT PROTEIN"/>
    <property type="match status" value="1"/>
</dbReference>
<dbReference type="InterPro" id="IPR019775">
    <property type="entry name" value="WD40_repeat_CS"/>
</dbReference>
<keyword evidence="2" id="KW-0677">Repeat</keyword>
<dbReference type="Gene3D" id="3.40.50.300">
    <property type="entry name" value="P-loop containing nucleotide triphosphate hydrolases"/>
    <property type="match status" value="1"/>
</dbReference>
<dbReference type="PROSITE" id="PS50294">
    <property type="entry name" value="WD_REPEATS_REGION"/>
    <property type="match status" value="3"/>
</dbReference>
<dbReference type="SUPFAM" id="SSF52540">
    <property type="entry name" value="P-loop containing nucleoside triphosphate hydrolases"/>
    <property type="match status" value="1"/>
</dbReference>
<dbReference type="EMBL" id="KV722420">
    <property type="protein sequence ID" value="OCH89732.1"/>
    <property type="molecule type" value="Genomic_DNA"/>
</dbReference>
<dbReference type="Pfam" id="PF24883">
    <property type="entry name" value="NPHP3_N"/>
    <property type="match status" value="1"/>
</dbReference>
<feature type="repeat" description="WD" evidence="3">
    <location>
        <begin position="680"/>
        <end position="721"/>
    </location>
</feature>
<dbReference type="PANTHER" id="PTHR22847:SF637">
    <property type="entry name" value="WD REPEAT DOMAIN 5B"/>
    <property type="match status" value="1"/>
</dbReference>
<dbReference type="InterPro" id="IPR015943">
    <property type="entry name" value="WD40/YVTN_repeat-like_dom_sf"/>
</dbReference>
<accession>A0A8E2AX58</accession>
<sequence>MSCFSAFRISKPSDEQLSHAIDKALEGIDKGLEIFGEITKYVPVPGADKVVPVIQSVVAMIKQTRANDQAANDLIETIAALVNLLQTTKEKIVDKIKEMDNAIQRKSDIDSSQINEALEALYKYALRGLRPVDDAGYKTSGKIGYLEGTRVDVLEDLLTWAKGADGSSEKIFIFSGAAGTGKSTLVYEVARRLEDEKILGGSFFFKRSDAGDLGSIRAVFPTLAFQLASSLPNLQLEKLMLGPLRRVAVHSPIVFVLDAIDETSESTEDIDAFITFLKLLKRLTALSIPFRILISTRPEPPILSAIEDAGCEPPAKHFDMAQIPPERKLLDQRPNAIEKLAEKAEHLFIYAQTVVQALKGIKQVEPAVKLLDLTLQGKGSASSTLDSLYITVLENAFPQSSMSDKDVSARVHAVLAGIVVLQDQVTLDILTGLFGITSESVLDTLMDLRSVIIYDEENVQTGKIYPLHSTFREFLVDQSRCQRAEYYIDSRIYHGRLAAACLRALNSTLRRNICKLPDPTVLKDEVLDLPSHVNNIAAHVQYACKYWATHLTRADFTPDISQLLREFCQETLLLWFEALSMMNRLEAAVPSLLDVFDWYQMQSSIEPEISGLLSDGHRLVLEYFVAINSSPEQIYISALPLAPTCQLVSRYTEQQDGSACRSLKLVSPRNAGWNACLCVIEGHKGRVNSVKFSSDGRWIVSGAGDNTVRIWDAATGRPWKALEGHTDDVESVDFHPDNLHVISGSSDGTVRIWDPLSNTPTMRVLPAYRGNVFSVAYSTDAKKIVSGSFQSVIHVWNPDSDTAAPIIPSYNCVNSVAFLKMSGNMQETLDGHTDMAKCAKFFPNGSRVVSGASDNTFSRDGHRAVTASNDETIIVWDTTTGKALHTLKGHPKGVECVTFSPDRSRVASGGQIDGIRIWDAETGECLQNLRHSPKDMETAQALAWSPDGKWIASAASNLDPFVRLWDANEGILARTIDMLYTTTFLDLATEIAFSRDSRFVSVKTVDKLFYVWDVATGALQGTTEEDFKNSDGTHKDFQLESGWIRSVDSSKHLCWIPENMRAFKEQALATQGNLIALGAGSGRFTILDMSNLAQQLY</sequence>
<evidence type="ECO:0000313" key="5">
    <source>
        <dbReference type="EMBL" id="OCH89732.1"/>
    </source>
</evidence>
<keyword evidence="1 3" id="KW-0853">WD repeat</keyword>
<evidence type="ECO:0000259" key="4">
    <source>
        <dbReference type="PROSITE" id="PS50837"/>
    </source>
</evidence>
<feature type="repeat" description="WD" evidence="3">
    <location>
        <begin position="887"/>
        <end position="928"/>
    </location>
</feature>
<keyword evidence="6" id="KW-1185">Reference proteome</keyword>
<gene>
    <name evidence="5" type="ORF">OBBRIDRAFT_835570</name>
</gene>
<dbReference type="PROSITE" id="PS50837">
    <property type="entry name" value="NACHT"/>
    <property type="match status" value="1"/>
</dbReference>
<dbReference type="InterPro" id="IPR027417">
    <property type="entry name" value="P-loop_NTPase"/>
</dbReference>
<feature type="repeat" description="WD" evidence="3">
    <location>
        <begin position="722"/>
        <end position="754"/>
    </location>
</feature>
<evidence type="ECO:0000313" key="6">
    <source>
        <dbReference type="Proteomes" id="UP000250043"/>
    </source>
</evidence>
<evidence type="ECO:0000256" key="2">
    <source>
        <dbReference type="ARBA" id="ARBA00022737"/>
    </source>
</evidence>
<dbReference type="InterPro" id="IPR036322">
    <property type="entry name" value="WD40_repeat_dom_sf"/>
</dbReference>
<protein>
    <recommendedName>
        <fullName evidence="4">NACHT domain-containing protein</fullName>
    </recommendedName>
</protein>
<dbReference type="InterPro" id="IPR056884">
    <property type="entry name" value="NPHP3-like_N"/>
</dbReference>